<dbReference type="Proteomes" id="UP001152607">
    <property type="component" value="Unassembled WGS sequence"/>
</dbReference>
<protein>
    <submittedName>
        <fullName evidence="1">Uncharacterized protein</fullName>
    </submittedName>
</protein>
<proteinExistence type="predicted"/>
<accession>A0A9W4XSX4</accession>
<name>A0A9W4XSX4_9PLEO</name>
<gene>
    <name evidence="1" type="ORF">PDIGIT_LOCUS9510</name>
</gene>
<comment type="caution">
    <text evidence="1">The sequence shown here is derived from an EMBL/GenBank/DDBJ whole genome shotgun (WGS) entry which is preliminary data.</text>
</comment>
<sequence length="60" mass="6566">MSFMIRFERITCLVDLSYSVPICVSLSPAFSAAYVNPVGKFDPFIAFGGDRTENDGAEVL</sequence>
<keyword evidence="2" id="KW-1185">Reference proteome</keyword>
<evidence type="ECO:0000313" key="1">
    <source>
        <dbReference type="EMBL" id="CAI6336411.1"/>
    </source>
</evidence>
<dbReference type="AlphaFoldDB" id="A0A9W4XSX4"/>
<dbReference type="EMBL" id="CAOQHR010000006">
    <property type="protein sequence ID" value="CAI6336411.1"/>
    <property type="molecule type" value="Genomic_DNA"/>
</dbReference>
<organism evidence="1 2">
    <name type="scientific">Periconia digitata</name>
    <dbReference type="NCBI Taxonomy" id="1303443"/>
    <lineage>
        <taxon>Eukaryota</taxon>
        <taxon>Fungi</taxon>
        <taxon>Dikarya</taxon>
        <taxon>Ascomycota</taxon>
        <taxon>Pezizomycotina</taxon>
        <taxon>Dothideomycetes</taxon>
        <taxon>Pleosporomycetidae</taxon>
        <taxon>Pleosporales</taxon>
        <taxon>Massarineae</taxon>
        <taxon>Periconiaceae</taxon>
        <taxon>Periconia</taxon>
    </lineage>
</organism>
<reference evidence="1" key="1">
    <citation type="submission" date="2023-01" db="EMBL/GenBank/DDBJ databases">
        <authorList>
            <person name="Van Ghelder C."/>
            <person name="Rancurel C."/>
        </authorList>
    </citation>
    <scope>NUCLEOTIDE SEQUENCE</scope>
    <source>
        <strain evidence="1">CNCM I-4278</strain>
    </source>
</reference>
<evidence type="ECO:0000313" key="2">
    <source>
        <dbReference type="Proteomes" id="UP001152607"/>
    </source>
</evidence>